<dbReference type="PANTHER" id="PTHR13302:SF8">
    <property type="entry name" value="CONSERVED OLIGOMERIC GOLGI COMPLEX SUBUNIT 3"/>
    <property type="match status" value="1"/>
</dbReference>
<feature type="domain" description="Conserved oligomeric Golgi complex subunit 3 N-terminal" evidence="2">
    <location>
        <begin position="164"/>
        <end position="303"/>
    </location>
</feature>
<evidence type="ECO:0000313" key="3">
    <source>
        <dbReference type="EMBL" id="EGG16933.1"/>
    </source>
</evidence>
<dbReference type="InterPro" id="IPR007265">
    <property type="entry name" value="COG_su3"/>
</dbReference>
<evidence type="ECO:0000256" key="1">
    <source>
        <dbReference type="SAM" id="MobiDB-lite"/>
    </source>
</evidence>
<dbReference type="Pfam" id="PF04136">
    <property type="entry name" value="COG3_N"/>
    <property type="match status" value="1"/>
</dbReference>
<dbReference type="PANTHER" id="PTHR13302">
    <property type="entry name" value="CONSERVED OLIGOMERIC GOLGI COMPLEX COMPONENT 3"/>
    <property type="match status" value="1"/>
</dbReference>
<dbReference type="GO" id="GO:0016020">
    <property type="term" value="C:membrane"/>
    <property type="evidence" value="ECO:0007669"/>
    <property type="project" value="InterPro"/>
</dbReference>
<feature type="compositionally biased region" description="Low complexity" evidence="1">
    <location>
        <begin position="7"/>
        <end position="36"/>
    </location>
</feature>
<sequence>MEHRRQPSSGSGSATSNTTTSTPTNPSTSTTSTSAATQIHQQLHLFEIATWERKSKISIEQSLAVNNLSKAVLDKPLPLKFQNDIQYKTKNDESKQDQAILETTTTKQNNGDVNKINGQVLEDSGDGFNLPSKPIDSLGHFFDWFALIEKTSNHLHQYEWFLETIISYGEGSNHLLEQVNGCEKLVNSIQSDYINLTKKTNQLHESCEKFFKEELRLRYIVQTIHEKLKYYLELEQNTKKFNSSAFSVTDTTFLSSLETLEDCILFMKKNPNYLESSKYSLQYNLLFTRALGLIKDYISTCLKTVTAGIVTSAKTATPQTQDLDNDASFAKIKFRAFAPKLKPLCQELEKRAVGQYSVFLSDTHRISVYHKL</sequence>
<evidence type="ECO:0000313" key="4">
    <source>
        <dbReference type="Proteomes" id="UP000007797"/>
    </source>
</evidence>
<proteinExistence type="predicted"/>
<dbReference type="GO" id="GO:0006886">
    <property type="term" value="P:intracellular protein transport"/>
    <property type="evidence" value="ECO:0007669"/>
    <property type="project" value="InterPro"/>
</dbReference>
<dbReference type="RefSeq" id="XP_004355407.1">
    <property type="nucleotide sequence ID" value="XM_004355355.1"/>
</dbReference>
<dbReference type="GeneID" id="14869490"/>
<protein>
    <submittedName>
        <fullName evidence="3">Oligomeric Golgi complex component</fullName>
    </submittedName>
</protein>
<dbReference type="InterPro" id="IPR048320">
    <property type="entry name" value="COG3_N"/>
</dbReference>
<dbReference type="EMBL" id="GL883021">
    <property type="protein sequence ID" value="EGG16933.1"/>
    <property type="molecule type" value="Genomic_DNA"/>
</dbReference>
<dbReference type="KEGG" id="dfa:DFA_07914"/>
<feature type="region of interest" description="Disordered" evidence="1">
    <location>
        <begin position="1"/>
        <end position="36"/>
    </location>
</feature>
<dbReference type="OrthoDB" id="296793at2759"/>
<dbReference type="GO" id="GO:0007030">
    <property type="term" value="P:Golgi organization"/>
    <property type="evidence" value="ECO:0007669"/>
    <property type="project" value="TreeGrafter"/>
</dbReference>
<dbReference type="GO" id="GO:0017119">
    <property type="term" value="C:Golgi transport complex"/>
    <property type="evidence" value="ECO:0007669"/>
    <property type="project" value="TreeGrafter"/>
</dbReference>
<accession>F4Q419</accession>
<dbReference type="GO" id="GO:0005801">
    <property type="term" value="C:cis-Golgi network"/>
    <property type="evidence" value="ECO:0007669"/>
    <property type="project" value="InterPro"/>
</dbReference>
<dbReference type="AlphaFoldDB" id="F4Q419"/>
<dbReference type="STRING" id="1054147.F4Q419"/>
<reference evidence="4" key="1">
    <citation type="journal article" date="2011" name="Genome Res.">
        <title>Phylogeny-wide analysis of social amoeba genomes highlights ancient origins for complex intercellular communication.</title>
        <authorList>
            <person name="Heidel A.J."/>
            <person name="Lawal H.M."/>
            <person name="Felder M."/>
            <person name="Schilde C."/>
            <person name="Helps N.R."/>
            <person name="Tunggal B."/>
            <person name="Rivero F."/>
            <person name="John U."/>
            <person name="Schleicher M."/>
            <person name="Eichinger L."/>
            <person name="Platzer M."/>
            <person name="Noegel A.A."/>
            <person name="Schaap P."/>
            <person name="Gloeckner G."/>
        </authorList>
    </citation>
    <scope>NUCLEOTIDE SEQUENCE [LARGE SCALE GENOMIC DNA]</scope>
    <source>
        <strain evidence="4">SH3</strain>
    </source>
</reference>
<evidence type="ECO:0000259" key="2">
    <source>
        <dbReference type="Pfam" id="PF04136"/>
    </source>
</evidence>
<keyword evidence="4" id="KW-1185">Reference proteome</keyword>
<name>F4Q419_CACFS</name>
<gene>
    <name evidence="3" type="ORF">DFA_07914</name>
</gene>
<organism evidence="3 4">
    <name type="scientific">Cavenderia fasciculata</name>
    <name type="common">Slime mold</name>
    <name type="synonym">Dictyostelium fasciculatum</name>
    <dbReference type="NCBI Taxonomy" id="261658"/>
    <lineage>
        <taxon>Eukaryota</taxon>
        <taxon>Amoebozoa</taxon>
        <taxon>Evosea</taxon>
        <taxon>Eumycetozoa</taxon>
        <taxon>Dictyostelia</taxon>
        <taxon>Acytosteliales</taxon>
        <taxon>Cavenderiaceae</taxon>
        <taxon>Cavenderia</taxon>
    </lineage>
</organism>
<dbReference type="GO" id="GO:0006891">
    <property type="term" value="P:intra-Golgi vesicle-mediated transport"/>
    <property type="evidence" value="ECO:0007669"/>
    <property type="project" value="TreeGrafter"/>
</dbReference>
<dbReference type="Proteomes" id="UP000007797">
    <property type="component" value="Unassembled WGS sequence"/>
</dbReference>